<dbReference type="CDD" id="cd00311">
    <property type="entry name" value="TIM"/>
    <property type="match status" value="1"/>
</dbReference>
<protein>
    <recommendedName>
        <fullName evidence="3">Triosephosphate isomerase</fullName>
        <ecNumber evidence="3">5.3.1.1</ecNumber>
    </recommendedName>
</protein>
<comment type="catalytic activity">
    <reaction evidence="3">
        <text>D-glyceraldehyde 3-phosphate = dihydroxyacetone phosphate</text>
        <dbReference type="Rhea" id="RHEA:18585"/>
        <dbReference type="ChEBI" id="CHEBI:57642"/>
        <dbReference type="ChEBI" id="CHEBI:59776"/>
        <dbReference type="EC" id="5.3.1.1"/>
    </reaction>
</comment>
<dbReference type="STRING" id="1802270.A3C07_03495"/>
<dbReference type="InterPro" id="IPR000652">
    <property type="entry name" value="Triosephosphate_isomerase"/>
</dbReference>
<comment type="similarity">
    <text evidence="1 3">Belongs to the triosephosphate isomerase family.</text>
</comment>
<dbReference type="PANTHER" id="PTHR21139">
    <property type="entry name" value="TRIOSEPHOSPHATE ISOMERASE"/>
    <property type="match status" value="1"/>
</dbReference>
<dbReference type="EC" id="5.3.1.1" evidence="3"/>
<evidence type="ECO:0000256" key="3">
    <source>
        <dbReference type="RuleBase" id="RU363013"/>
    </source>
</evidence>
<accession>A0A1G2KLV9</accession>
<proteinExistence type="inferred from homology"/>
<dbReference type="Proteomes" id="UP000179023">
    <property type="component" value="Unassembled WGS sequence"/>
</dbReference>
<keyword evidence="2 3" id="KW-0413">Isomerase</keyword>
<dbReference type="SUPFAM" id="SSF51351">
    <property type="entry name" value="Triosephosphate isomerase (TIM)"/>
    <property type="match status" value="1"/>
</dbReference>
<dbReference type="UniPathway" id="UPA00109">
    <property type="reaction ID" value="UER00189"/>
</dbReference>
<reference evidence="4 5" key="1">
    <citation type="journal article" date="2016" name="Nat. Commun.">
        <title>Thousands of microbial genomes shed light on interconnected biogeochemical processes in an aquifer system.</title>
        <authorList>
            <person name="Anantharaman K."/>
            <person name="Brown C.T."/>
            <person name="Hug L.A."/>
            <person name="Sharon I."/>
            <person name="Castelle C.J."/>
            <person name="Probst A.J."/>
            <person name="Thomas B.C."/>
            <person name="Singh A."/>
            <person name="Wilkins M.J."/>
            <person name="Karaoz U."/>
            <person name="Brodie E.L."/>
            <person name="Williams K.H."/>
            <person name="Hubbard S.S."/>
            <person name="Banfield J.F."/>
        </authorList>
    </citation>
    <scope>NUCLEOTIDE SEQUENCE [LARGE SCALE GENOMIC DNA]</scope>
</reference>
<sequence length="253" mass="28004">MRNPLIIANWKMNPLTAREAVLWARKIERGVSKYKNVGVVIASPFPFLMSLGRVLKHARLGAQDSAWAESGPLTGEVSWRQLQNFGVRYVIVGHSERRMHIGETDEMVQKKVQALLIHRMVPVLCIGERVRTGNDIPAVVGDQLKNALKGVARPLVKNLIVAYEPIWAVSTIRGARVDTPDNAFRTMVYIRKILTSFYGRAAAEAVRVIYGGSVRSTNVALFLKEGKMEGTLVGGASLDPVEFSKIVEVASRQ</sequence>
<dbReference type="UniPathway" id="UPA00138"/>
<dbReference type="GO" id="GO:0046166">
    <property type="term" value="P:glyceraldehyde-3-phosphate biosynthetic process"/>
    <property type="evidence" value="ECO:0007669"/>
    <property type="project" value="TreeGrafter"/>
</dbReference>
<dbReference type="EMBL" id="MHQI01000017">
    <property type="protein sequence ID" value="OHA00376.1"/>
    <property type="molecule type" value="Genomic_DNA"/>
</dbReference>
<dbReference type="GO" id="GO:0005829">
    <property type="term" value="C:cytosol"/>
    <property type="evidence" value="ECO:0007669"/>
    <property type="project" value="TreeGrafter"/>
</dbReference>
<dbReference type="GO" id="GO:0006094">
    <property type="term" value="P:gluconeogenesis"/>
    <property type="evidence" value="ECO:0007669"/>
    <property type="project" value="UniProtKB-UniPathway"/>
</dbReference>
<dbReference type="InterPro" id="IPR035990">
    <property type="entry name" value="TIM_sf"/>
</dbReference>
<dbReference type="GO" id="GO:0004807">
    <property type="term" value="F:triose-phosphate isomerase activity"/>
    <property type="evidence" value="ECO:0007669"/>
    <property type="project" value="UniProtKB-EC"/>
</dbReference>
<evidence type="ECO:0000313" key="5">
    <source>
        <dbReference type="Proteomes" id="UP000179023"/>
    </source>
</evidence>
<dbReference type="GO" id="GO:0019563">
    <property type="term" value="P:glycerol catabolic process"/>
    <property type="evidence" value="ECO:0007669"/>
    <property type="project" value="TreeGrafter"/>
</dbReference>
<comment type="subcellular location">
    <subcellularLocation>
        <location evidence="3">Cytoplasm</location>
    </subcellularLocation>
</comment>
<dbReference type="AlphaFoldDB" id="A0A1G2KLV9"/>
<comment type="pathway">
    <text evidence="3">Carbohydrate degradation; glycolysis; D-glyceraldehyde 3-phosphate from glycerone phosphate: step 1/1.</text>
</comment>
<organism evidence="4 5">
    <name type="scientific">Candidatus Sungbacteria bacterium RIFCSPHIGHO2_02_FULL_47_11</name>
    <dbReference type="NCBI Taxonomy" id="1802270"/>
    <lineage>
        <taxon>Bacteria</taxon>
        <taxon>Candidatus Sungiibacteriota</taxon>
    </lineage>
</organism>
<keyword evidence="3" id="KW-0312">Gluconeogenesis</keyword>
<evidence type="ECO:0000256" key="1">
    <source>
        <dbReference type="ARBA" id="ARBA00007422"/>
    </source>
</evidence>
<keyword evidence="3" id="KW-0963">Cytoplasm</keyword>
<dbReference type="PANTHER" id="PTHR21139:SF42">
    <property type="entry name" value="TRIOSEPHOSPHATE ISOMERASE"/>
    <property type="match status" value="1"/>
</dbReference>
<dbReference type="Pfam" id="PF00121">
    <property type="entry name" value="TIM"/>
    <property type="match status" value="1"/>
</dbReference>
<comment type="subunit">
    <text evidence="3">Homodimer.</text>
</comment>
<keyword evidence="3" id="KW-0324">Glycolysis</keyword>
<evidence type="ECO:0000256" key="2">
    <source>
        <dbReference type="ARBA" id="ARBA00023235"/>
    </source>
</evidence>
<comment type="pathway">
    <text evidence="3">Carbohydrate biosynthesis; gluconeogenesis.</text>
</comment>
<comment type="caution">
    <text evidence="4">The sequence shown here is derived from an EMBL/GenBank/DDBJ whole genome shotgun (WGS) entry which is preliminary data.</text>
</comment>
<dbReference type="GO" id="GO:0006096">
    <property type="term" value="P:glycolytic process"/>
    <property type="evidence" value="ECO:0007669"/>
    <property type="project" value="UniProtKB-UniPathway"/>
</dbReference>
<dbReference type="Gene3D" id="3.20.20.70">
    <property type="entry name" value="Aldolase class I"/>
    <property type="match status" value="1"/>
</dbReference>
<evidence type="ECO:0000313" key="4">
    <source>
        <dbReference type="EMBL" id="OHA00376.1"/>
    </source>
</evidence>
<dbReference type="InterPro" id="IPR013785">
    <property type="entry name" value="Aldolase_TIM"/>
</dbReference>
<dbReference type="PROSITE" id="PS51440">
    <property type="entry name" value="TIM_2"/>
    <property type="match status" value="1"/>
</dbReference>
<gene>
    <name evidence="4" type="ORF">A3C07_03495</name>
</gene>
<name>A0A1G2KLV9_9BACT</name>